<proteinExistence type="predicted"/>
<keyword evidence="1" id="KW-0812">Transmembrane</keyword>
<comment type="caution">
    <text evidence="2">The sequence shown here is derived from an EMBL/GenBank/DDBJ whole genome shotgun (WGS) entry which is preliminary data.</text>
</comment>
<evidence type="ECO:0000256" key="1">
    <source>
        <dbReference type="SAM" id="Phobius"/>
    </source>
</evidence>
<sequence length="197" mass="22515">MCRAQQSNKYCYTGYDSIPYEDLIWVLNYVVQNAELDDHNKKKGYQMVTRVGTYYNKYVEYVQSNTQKQGDINKRILLDKNPYSVAAVLPIVLSFSVIEVIGVDIFFASLTVIDIIQSAKVHSHLVVLTADPFFPRKDFALVKGQGSSSPYVVSELTLVAMVSFHHPPLLDEQETEAVLYQLWTINLVRKRSIPEYP</sequence>
<keyword evidence="1" id="KW-0472">Membrane</keyword>
<dbReference type="Proteomes" id="UP001152561">
    <property type="component" value="Unassembled WGS sequence"/>
</dbReference>
<gene>
    <name evidence="2" type="ORF">K7X08_034134</name>
</gene>
<dbReference type="AlphaFoldDB" id="A0A9Q1M5W1"/>
<dbReference type="EMBL" id="JAJAGQ010000011">
    <property type="protein sequence ID" value="KAJ8550208.1"/>
    <property type="molecule type" value="Genomic_DNA"/>
</dbReference>
<keyword evidence="3" id="KW-1185">Reference proteome</keyword>
<protein>
    <submittedName>
        <fullName evidence="2">Uncharacterized protein</fullName>
    </submittedName>
</protein>
<name>A0A9Q1M5W1_9SOLA</name>
<organism evidence="2 3">
    <name type="scientific">Anisodus acutangulus</name>
    <dbReference type="NCBI Taxonomy" id="402998"/>
    <lineage>
        <taxon>Eukaryota</taxon>
        <taxon>Viridiplantae</taxon>
        <taxon>Streptophyta</taxon>
        <taxon>Embryophyta</taxon>
        <taxon>Tracheophyta</taxon>
        <taxon>Spermatophyta</taxon>
        <taxon>Magnoliopsida</taxon>
        <taxon>eudicotyledons</taxon>
        <taxon>Gunneridae</taxon>
        <taxon>Pentapetalae</taxon>
        <taxon>asterids</taxon>
        <taxon>lamiids</taxon>
        <taxon>Solanales</taxon>
        <taxon>Solanaceae</taxon>
        <taxon>Solanoideae</taxon>
        <taxon>Hyoscyameae</taxon>
        <taxon>Anisodus</taxon>
    </lineage>
</organism>
<accession>A0A9Q1M5W1</accession>
<evidence type="ECO:0000313" key="3">
    <source>
        <dbReference type="Proteomes" id="UP001152561"/>
    </source>
</evidence>
<reference evidence="3" key="1">
    <citation type="journal article" date="2023" name="Proc. Natl. Acad. Sci. U.S.A.">
        <title>Genomic and structural basis for evolution of tropane alkaloid biosynthesis.</title>
        <authorList>
            <person name="Wanga Y.-J."/>
            <person name="Taina T."/>
            <person name="Yua J.-Y."/>
            <person name="Lia J."/>
            <person name="Xua B."/>
            <person name="Chenc J."/>
            <person name="D'Auriad J.C."/>
            <person name="Huanga J.-P."/>
            <person name="Huanga S.-X."/>
        </authorList>
    </citation>
    <scope>NUCLEOTIDE SEQUENCE [LARGE SCALE GENOMIC DNA]</scope>
    <source>
        <strain evidence="3">cv. KIB-2019</strain>
    </source>
</reference>
<evidence type="ECO:0000313" key="2">
    <source>
        <dbReference type="EMBL" id="KAJ8550208.1"/>
    </source>
</evidence>
<feature type="transmembrane region" description="Helical" evidence="1">
    <location>
        <begin position="83"/>
        <end position="108"/>
    </location>
</feature>
<keyword evidence="1" id="KW-1133">Transmembrane helix</keyword>